<dbReference type="InterPro" id="IPR008969">
    <property type="entry name" value="CarboxyPept-like_regulatory"/>
</dbReference>
<keyword evidence="11" id="KW-1185">Reference proteome</keyword>
<dbReference type="Pfam" id="PF07715">
    <property type="entry name" value="Plug"/>
    <property type="match status" value="1"/>
</dbReference>
<dbReference type="NCBIfam" id="TIGR04057">
    <property type="entry name" value="SusC_RagA_signa"/>
    <property type="match status" value="1"/>
</dbReference>
<keyword evidence="3 7" id="KW-1134">Transmembrane beta strand</keyword>
<dbReference type="InterPro" id="IPR012910">
    <property type="entry name" value="Plug_dom"/>
</dbReference>
<dbReference type="InterPro" id="IPR039426">
    <property type="entry name" value="TonB-dep_rcpt-like"/>
</dbReference>
<comment type="similarity">
    <text evidence="7">Belongs to the TonB-dependent receptor family.</text>
</comment>
<dbReference type="SUPFAM" id="SSF49464">
    <property type="entry name" value="Carboxypeptidase regulatory domain-like"/>
    <property type="match status" value="1"/>
</dbReference>
<feature type="signal peptide" evidence="8">
    <location>
        <begin position="1"/>
        <end position="22"/>
    </location>
</feature>
<evidence type="ECO:0000256" key="5">
    <source>
        <dbReference type="ARBA" id="ARBA00023136"/>
    </source>
</evidence>
<dbReference type="Gene3D" id="2.40.170.20">
    <property type="entry name" value="TonB-dependent receptor, beta-barrel domain"/>
    <property type="match status" value="1"/>
</dbReference>
<dbReference type="InterPro" id="IPR037066">
    <property type="entry name" value="Plug_dom_sf"/>
</dbReference>
<keyword evidence="6 7" id="KW-0998">Cell outer membrane</keyword>
<evidence type="ECO:0000256" key="7">
    <source>
        <dbReference type="PROSITE-ProRule" id="PRU01360"/>
    </source>
</evidence>
<dbReference type="Gene3D" id="2.60.40.1120">
    <property type="entry name" value="Carboxypeptidase-like, regulatory domain"/>
    <property type="match status" value="1"/>
</dbReference>
<feature type="domain" description="TonB-dependent receptor plug" evidence="9">
    <location>
        <begin position="117"/>
        <end position="223"/>
    </location>
</feature>
<evidence type="ECO:0000256" key="8">
    <source>
        <dbReference type="SAM" id="SignalP"/>
    </source>
</evidence>
<dbReference type="Gene3D" id="2.170.130.10">
    <property type="entry name" value="TonB-dependent receptor, plug domain"/>
    <property type="match status" value="1"/>
</dbReference>
<comment type="subcellular location">
    <subcellularLocation>
        <location evidence="1 7">Cell outer membrane</location>
        <topology evidence="1 7">Multi-pass membrane protein</topology>
    </subcellularLocation>
</comment>
<protein>
    <submittedName>
        <fullName evidence="10">SusC/RagA family TonB-linked outer membrane protein</fullName>
    </submittedName>
</protein>
<keyword evidence="2 7" id="KW-0813">Transport</keyword>
<dbReference type="Proteomes" id="UP000321367">
    <property type="component" value="Unassembled WGS sequence"/>
</dbReference>
<evidence type="ECO:0000313" key="11">
    <source>
        <dbReference type="Proteomes" id="UP000321367"/>
    </source>
</evidence>
<evidence type="ECO:0000256" key="2">
    <source>
        <dbReference type="ARBA" id="ARBA00022448"/>
    </source>
</evidence>
<dbReference type="PROSITE" id="PS52016">
    <property type="entry name" value="TONB_DEPENDENT_REC_3"/>
    <property type="match status" value="1"/>
</dbReference>
<dbReference type="InterPro" id="IPR023996">
    <property type="entry name" value="TonB-dep_OMP_SusC/RagA"/>
</dbReference>
<dbReference type="RefSeq" id="WP_146933278.1">
    <property type="nucleotide sequence ID" value="NZ_CBCSHZ010000039.1"/>
</dbReference>
<keyword evidence="8" id="KW-0732">Signal</keyword>
<evidence type="ECO:0000256" key="1">
    <source>
        <dbReference type="ARBA" id="ARBA00004571"/>
    </source>
</evidence>
<dbReference type="AlphaFoldDB" id="A0A5C6ZRG4"/>
<dbReference type="InterPro" id="IPR036942">
    <property type="entry name" value="Beta-barrel_TonB_sf"/>
</dbReference>
<gene>
    <name evidence="10" type="ORF">ES724_12105</name>
</gene>
<proteinExistence type="inferred from homology"/>
<dbReference type="EMBL" id="VORY01000015">
    <property type="protein sequence ID" value="TXD92984.1"/>
    <property type="molecule type" value="Genomic_DNA"/>
</dbReference>
<evidence type="ECO:0000259" key="9">
    <source>
        <dbReference type="Pfam" id="PF07715"/>
    </source>
</evidence>
<accession>A0A5C6ZRG4</accession>
<dbReference type="OrthoDB" id="9768177at2"/>
<feature type="chain" id="PRO_5023024351" evidence="8">
    <location>
        <begin position="23"/>
        <end position="1000"/>
    </location>
</feature>
<keyword evidence="5 7" id="KW-0472">Membrane</keyword>
<dbReference type="Pfam" id="PF13715">
    <property type="entry name" value="CarbopepD_reg_2"/>
    <property type="match status" value="1"/>
</dbReference>
<dbReference type="InterPro" id="IPR023997">
    <property type="entry name" value="TonB-dep_OMP_SusC/RagA_CS"/>
</dbReference>
<evidence type="ECO:0000313" key="10">
    <source>
        <dbReference type="EMBL" id="TXD92984.1"/>
    </source>
</evidence>
<sequence>MKKKLNGILTLLLVFMVQLTFAQERTVTGTVSDSEGLPLPGVNIIIKDTNSGTQTDFDGNYTLRARAGDILVFTFVGYAKNEIAVGGARVINATLDVDAAALDEVVIQGYRSSTKEKSSIASVTITSESIENRPNANFVQTLSGQVAGLNISTSSGQPGASSNINLRGVTSINGNTQPLFIIDGIPVDEGNFRSLNPQDIASISVLKDAGATAIYGNRGANGVVIIETRQGSFNSPLKMTATSILSFNTLQDADYDLLNSQEQLELTRTFGNGRGNDLTDAEIAAAPTTDWLDVFFRTGITKNNTLSLSAGGEKSTVFTSLGFFETEGILKGSDLKRFNVRNNITGRSDDKKFTYGTNVSLNYSKSNEPNAIGGSGINQNFVLGAFQSAPYITPEDYTSGLELTQGLTFLNTPLFLMDKLMNFTRFDEELKILASANAGYKITDDFSANATLSSDYTNEVFTSADRSDSFNAILFGGGANPLAGFQAQQTRRVFTFNQVTSLNYNKTFGDHTIDAGVYTEYFKAHLRSFGYNADGIDLKTFSPGDGAGFVDDNSDNDFFTDQANATIRNAGLFSYFSQVDYDYATTYGITGTVRRDASYRFAESNRWATFYSVAARWNINNEAFMANSIFDVLKLRASYGTAGNQTISGSSYFSAPDLTRNFFGTGGGYAGQNSIFLTQIANNTLRWETVTQANIGIDFEVFNRRLRGSVDGYVKETTDLFQSTPISAINAITLLNANTGTLTNTGVDVSLKYDIIRGGQDGFNMDMFFTGNYNKQELGDIPREGGELIGTGRNGGKLFEYYTIRYAGVNPANGNLLFLTADGDVTENPNADTDRVWLDKNIFPDYNGGFGLNMSYNGFFIQTQFNYVIGVDRYDFDLSGFQSPNNIAQFRNSRDILRAWTPDNRVTDIPALRATNLAGVTSDRYLRNADFLRLRFASFGYNLPKDALDSIGIASLRLFANGENLFTLSEWRGFDAEALSNTSRIYPTPRIISVGVEIGL</sequence>
<keyword evidence="4 7" id="KW-0812">Transmembrane</keyword>
<dbReference type="NCBIfam" id="TIGR04056">
    <property type="entry name" value="OMP_RagA_SusC"/>
    <property type="match status" value="1"/>
</dbReference>
<evidence type="ECO:0000256" key="6">
    <source>
        <dbReference type="ARBA" id="ARBA00023237"/>
    </source>
</evidence>
<reference evidence="10 11" key="1">
    <citation type="submission" date="2019-08" db="EMBL/GenBank/DDBJ databases">
        <title>Genome sequence of Gillisia hiemivivida IC154 (type strain).</title>
        <authorList>
            <person name="Bowman J.P."/>
        </authorList>
    </citation>
    <scope>NUCLEOTIDE SEQUENCE [LARGE SCALE GENOMIC DNA]</scope>
    <source>
        <strain evidence="10 11">IC154</strain>
    </source>
</reference>
<name>A0A5C6ZRG4_9FLAO</name>
<dbReference type="GO" id="GO:0009279">
    <property type="term" value="C:cell outer membrane"/>
    <property type="evidence" value="ECO:0007669"/>
    <property type="project" value="UniProtKB-SubCell"/>
</dbReference>
<evidence type="ECO:0000256" key="3">
    <source>
        <dbReference type="ARBA" id="ARBA00022452"/>
    </source>
</evidence>
<evidence type="ECO:0000256" key="4">
    <source>
        <dbReference type="ARBA" id="ARBA00022692"/>
    </source>
</evidence>
<comment type="caution">
    <text evidence="10">The sequence shown here is derived from an EMBL/GenBank/DDBJ whole genome shotgun (WGS) entry which is preliminary data.</text>
</comment>
<organism evidence="10 11">
    <name type="scientific">Gillisia hiemivivida</name>
    <dbReference type="NCBI Taxonomy" id="291190"/>
    <lineage>
        <taxon>Bacteria</taxon>
        <taxon>Pseudomonadati</taxon>
        <taxon>Bacteroidota</taxon>
        <taxon>Flavobacteriia</taxon>
        <taxon>Flavobacteriales</taxon>
        <taxon>Flavobacteriaceae</taxon>
        <taxon>Gillisia</taxon>
    </lineage>
</organism>
<dbReference type="SUPFAM" id="SSF56935">
    <property type="entry name" value="Porins"/>
    <property type="match status" value="1"/>
</dbReference>